<accession>A0AA38TUS9</accession>
<evidence type="ECO:0000313" key="4">
    <source>
        <dbReference type="Proteomes" id="UP001172457"/>
    </source>
</evidence>
<keyword evidence="4" id="KW-1185">Reference proteome</keyword>
<comment type="caution">
    <text evidence="3">The sequence shown here is derived from an EMBL/GenBank/DDBJ whole genome shotgun (WGS) entry which is preliminary data.</text>
</comment>
<dbReference type="GO" id="GO:0036297">
    <property type="term" value="P:interstrand cross-link repair"/>
    <property type="evidence" value="ECO:0007669"/>
    <property type="project" value="TreeGrafter"/>
</dbReference>
<gene>
    <name evidence="3" type="ORF">OSB04_003399</name>
</gene>
<dbReference type="GO" id="GO:0043138">
    <property type="term" value="F:3'-5' DNA helicase activity"/>
    <property type="evidence" value="ECO:0007669"/>
    <property type="project" value="TreeGrafter"/>
</dbReference>
<dbReference type="PANTHER" id="PTHR47957">
    <property type="entry name" value="ATP-DEPENDENT HELICASE HRQ1"/>
    <property type="match status" value="1"/>
</dbReference>
<feature type="transmembrane region" description="Helical" evidence="1">
    <location>
        <begin position="21"/>
        <end position="52"/>
    </location>
</feature>
<keyword evidence="1" id="KW-0472">Membrane</keyword>
<dbReference type="InterPro" id="IPR018973">
    <property type="entry name" value="MZB"/>
</dbReference>
<keyword evidence="1" id="KW-0812">Transmembrane</keyword>
<reference evidence="3" key="1">
    <citation type="submission" date="2023-03" db="EMBL/GenBank/DDBJ databases">
        <title>Chromosome-scale reference genome and RAD-based genetic map of yellow starthistle (Centaurea solstitialis) reveal putative structural variation and QTLs associated with invader traits.</title>
        <authorList>
            <person name="Reatini B."/>
            <person name="Cang F.A."/>
            <person name="Jiang Q."/>
            <person name="Mckibben M.T.W."/>
            <person name="Barker M.S."/>
            <person name="Rieseberg L.H."/>
            <person name="Dlugosch K.M."/>
        </authorList>
    </citation>
    <scope>NUCLEOTIDE SEQUENCE</scope>
    <source>
        <strain evidence="3">CAN-66</strain>
        <tissue evidence="3">Leaf</tissue>
    </source>
</reference>
<sequence>MQSDYYLVWISTYMERKQTKYLIQLISHFLVIHMSHGCDLLAALMLFSIMFVNHLINLCSLSFDYAVWIRVPQSLKTAVEAENYSFCGGLHAAGHELLHIVPVYIICNSFDLASECVNPNETRYSRERILLYDSHPGGTRISAQGKDRKK</sequence>
<name>A0AA38TUS9_9ASTR</name>
<organism evidence="3 4">
    <name type="scientific">Centaurea solstitialis</name>
    <name type="common">yellow star-thistle</name>
    <dbReference type="NCBI Taxonomy" id="347529"/>
    <lineage>
        <taxon>Eukaryota</taxon>
        <taxon>Viridiplantae</taxon>
        <taxon>Streptophyta</taxon>
        <taxon>Embryophyta</taxon>
        <taxon>Tracheophyta</taxon>
        <taxon>Spermatophyta</taxon>
        <taxon>Magnoliopsida</taxon>
        <taxon>eudicotyledons</taxon>
        <taxon>Gunneridae</taxon>
        <taxon>Pentapetalae</taxon>
        <taxon>asterids</taxon>
        <taxon>campanulids</taxon>
        <taxon>Asterales</taxon>
        <taxon>Asteraceae</taxon>
        <taxon>Carduoideae</taxon>
        <taxon>Cardueae</taxon>
        <taxon>Centaureinae</taxon>
        <taxon>Centaurea</taxon>
    </lineage>
</organism>
<proteinExistence type="predicted"/>
<dbReference type="PANTHER" id="PTHR47957:SF3">
    <property type="entry name" value="ATP-DEPENDENT HELICASE HRQ1"/>
    <property type="match status" value="1"/>
</dbReference>
<protein>
    <recommendedName>
        <fullName evidence="2">MrfA-like Zn-binding domain-containing protein</fullName>
    </recommendedName>
</protein>
<dbReference type="AlphaFoldDB" id="A0AA38TUS9"/>
<evidence type="ECO:0000313" key="3">
    <source>
        <dbReference type="EMBL" id="KAJ9567433.1"/>
    </source>
</evidence>
<dbReference type="EMBL" id="JARYMX010000001">
    <property type="protein sequence ID" value="KAJ9567433.1"/>
    <property type="molecule type" value="Genomic_DNA"/>
</dbReference>
<dbReference type="Proteomes" id="UP001172457">
    <property type="component" value="Chromosome 1"/>
</dbReference>
<keyword evidence="1" id="KW-1133">Transmembrane helix</keyword>
<evidence type="ECO:0000259" key="2">
    <source>
        <dbReference type="Pfam" id="PF09369"/>
    </source>
</evidence>
<dbReference type="GO" id="GO:0006289">
    <property type="term" value="P:nucleotide-excision repair"/>
    <property type="evidence" value="ECO:0007669"/>
    <property type="project" value="TreeGrafter"/>
</dbReference>
<dbReference type="Pfam" id="PF09369">
    <property type="entry name" value="MZB"/>
    <property type="match status" value="1"/>
</dbReference>
<feature type="domain" description="MrfA-like Zn-binding" evidence="2">
    <location>
        <begin position="94"/>
        <end position="146"/>
    </location>
</feature>
<evidence type="ECO:0000256" key="1">
    <source>
        <dbReference type="SAM" id="Phobius"/>
    </source>
</evidence>
<dbReference type="GO" id="GO:0005634">
    <property type="term" value="C:nucleus"/>
    <property type="evidence" value="ECO:0007669"/>
    <property type="project" value="TreeGrafter"/>
</dbReference>